<feature type="region of interest" description="Disordered" evidence="2">
    <location>
        <begin position="312"/>
        <end position="369"/>
    </location>
</feature>
<feature type="coiled-coil region" evidence="1">
    <location>
        <begin position="72"/>
        <end position="201"/>
    </location>
</feature>
<dbReference type="RefSeq" id="XP_018063152.1">
    <property type="nucleotide sequence ID" value="XM_018220733.1"/>
</dbReference>
<dbReference type="AlphaFoldDB" id="A0A132BAV8"/>
<dbReference type="EMBL" id="KQ947434">
    <property type="protein sequence ID" value="KUJ08797.1"/>
    <property type="molecule type" value="Genomic_DNA"/>
</dbReference>
<gene>
    <name evidence="3" type="ORF">LY89DRAFT_741634</name>
</gene>
<protein>
    <submittedName>
        <fullName evidence="3">Uncharacterized protein</fullName>
    </submittedName>
</protein>
<keyword evidence="1" id="KW-0175">Coiled coil</keyword>
<proteinExistence type="predicted"/>
<evidence type="ECO:0000256" key="1">
    <source>
        <dbReference type="SAM" id="Coils"/>
    </source>
</evidence>
<keyword evidence="4" id="KW-1185">Reference proteome</keyword>
<dbReference type="InParanoid" id="A0A132BAV8"/>
<dbReference type="Proteomes" id="UP000070700">
    <property type="component" value="Unassembled WGS sequence"/>
</dbReference>
<dbReference type="KEGG" id="psco:LY89DRAFT_741634"/>
<dbReference type="GeneID" id="28830459"/>
<accession>A0A132BAV8</accession>
<evidence type="ECO:0000313" key="3">
    <source>
        <dbReference type="EMBL" id="KUJ08797.1"/>
    </source>
</evidence>
<feature type="compositionally biased region" description="Polar residues" evidence="2">
    <location>
        <begin position="359"/>
        <end position="369"/>
    </location>
</feature>
<feature type="compositionally biased region" description="Basic and acidic residues" evidence="2">
    <location>
        <begin position="312"/>
        <end position="327"/>
    </location>
</feature>
<name>A0A132BAV8_MOLSC</name>
<evidence type="ECO:0000313" key="4">
    <source>
        <dbReference type="Proteomes" id="UP000070700"/>
    </source>
</evidence>
<organism evidence="3 4">
    <name type="scientific">Mollisia scopiformis</name>
    <name type="common">Conifer needle endophyte fungus</name>
    <name type="synonym">Phialocephala scopiformis</name>
    <dbReference type="NCBI Taxonomy" id="149040"/>
    <lineage>
        <taxon>Eukaryota</taxon>
        <taxon>Fungi</taxon>
        <taxon>Dikarya</taxon>
        <taxon>Ascomycota</taxon>
        <taxon>Pezizomycotina</taxon>
        <taxon>Leotiomycetes</taxon>
        <taxon>Helotiales</taxon>
        <taxon>Mollisiaceae</taxon>
        <taxon>Mollisia</taxon>
    </lineage>
</organism>
<evidence type="ECO:0000256" key="2">
    <source>
        <dbReference type="SAM" id="MobiDB-lite"/>
    </source>
</evidence>
<sequence length="369" mass="41244">MASVKQGVSASALKFTYDCYLPASQPLRKPQGPLPLQTTPEANLEWASVFVEHAGHLIKAREQDHEKLANNYHSAKHTIENQNADIKKLTKDNKDLHDKIERLQADLACETSAHKRVHVEFDAFKAEAKKEREALTKELAATRKEVMDGKAHDVLDEKALENLRKSNQKEREKNAALQAERDEKIKQLLKTKADLEAAENAQKVAGKKIDTLNGEITHLKQDVKYRDIKIENCESDLAAKKAELSKVEEELSASRGQVTGLTDSLAKQAKTIEDIETQLKNQKIVNTKLQAKNDKYAQHIEEDKKKLAKRIEEDERRKAETEAEKASLNDLSAEDDEVSVEQPATNGNGVKDVKPVNGAQVTVSQVAPL</sequence>
<dbReference type="Gene3D" id="1.10.287.1490">
    <property type="match status" value="1"/>
</dbReference>
<reference evidence="3 4" key="1">
    <citation type="submission" date="2015-10" db="EMBL/GenBank/DDBJ databases">
        <title>Full genome of DAOMC 229536 Phialocephala scopiformis, a fungal endophyte of spruce producing the potent anti-insectan compound rugulosin.</title>
        <authorList>
            <consortium name="DOE Joint Genome Institute"/>
            <person name="Walker A.K."/>
            <person name="Frasz S.L."/>
            <person name="Seifert K.A."/>
            <person name="Miller J.D."/>
            <person name="Mondo S.J."/>
            <person name="Labutti K."/>
            <person name="Lipzen A."/>
            <person name="Dockter R."/>
            <person name="Kennedy M."/>
            <person name="Grigoriev I.V."/>
            <person name="Spatafora J.W."/>
        </authorList>
    </citation>
    <scope>NUCLEOTIDE SEQUENCE [LARGE SCALE GENOMIC DNA]</scope>
    <source>
        <strain evidence="3 4">CBS 120377</strain>
    </source>
</reference>